<reference evidence="2 3" key="1">
    <citation type="submission" date="2019-02" db="EMBL/GenBank/DDBJ databases">
        <title>Draft genome sequences of novel Actinobacteria.</title>
        <authorList>
            <person name="Sahin N."/>
            <person name="Ay H."/>
            <person name="Saygin H."/>
        </authorList>
    </citation>
    <scope>NUCLEOTIDE SEQUENCE [LARGE SCALE GENOMIC DNA]</scope>
    <source>
        <strain evidence="2 3">KC603</strain>
    </source>
</reference>
<accession>A0A4R4RXB5</accession>
<dbReference type="SUPFAM" id="SSF53474">
    <property type="entry name" value="alpha/beta-Hydrolases"/>
    <property type="match status" value="1"/>
</dbReference>
<dbReference type="GO" id="GO:0016787">
    <property type="term" value="F:hydrolase activity"/>
    <property type="evidence" value="ECO:0007669"/>
    <property type="project" value="UniProtKB-KW"/>
</dbReference>
<dbReference type="PANTHER" id="PTHR43798">
    <property type="entry name" value="MONOACYLGLYCEROL LIPASE"/>
    <property type="match status" value="1"/>
</dbReference>
<protein>
    <submittedName>
        <fullName evidence="2">Alpha/beta hydrolase</fullName>
    </submittedName>
</protein>
<dbReference type="Gene3D" id="3.40.50.1820">
    <property type="entry name" value="alpha/beta hydrolase"/>
    <property type="match status" value="1"/>
</dbReference>
<dbReference type="InterPro" id="IPR050266">
    <property type="entry name" value="AB_hydrolase_sf"/>
</dbReference>
<dbReference type="InterPro" id="IPR029058">
    <property type="entry name" value="AB_hydrolase_fold"/>
</dbReference>
<sequence length="259" mass="27331">MHLAETHPSAGPSVLFLHGGNVAGWMWRGQAAALPDHHGLIPDLPGFGASAAAGEHWTGLAAVADELAGLIREHAHDRRAHVVGLSLGGIVGTVLAARHPDIVRSVFVTGAAVRGVRGPVRALGLAQLRLWGRHGYWSGLARAYRLPADSVDEFVTTGLGIDRGSARRLVHEIHDGVPAATLDGLRSLDAPLLAIAGERERRAIRAALPDIAGRAPHGATGLAPGMHHVWSAEDPDLFHRVLAHWLAHAEPSPELLPTT</sequence>
<name>A0A4R4RXB5_9ACTN</name>
<dbReference type="AlphaFoldDB" id="A0A4R4RXB5"/>
<dbReference type="PRINTS" id="PR00111">
    <property type="entry name" value="ABHYDROLASE"/>
</dbReference>
<evidence type="ECO:0000313" key="3">
    <source>
        <dbReference type="Proteomes" id="UP000295621"/>
    </source>
</evidence>
<dbReference type="EMBL" id="SMKL01000008">
    <property type="protein sequence ID" value="TDC53562.1"/>
    <property type="molecule type" value="Genomic_DNA"/>
</dbReference>
<dbReference type="Pfam" id="PF00561">
    <property type="entry name" value="Abhydrolase_1"/>
    <property type="match status" value="1"/>
</dbReference>
<evidence type="ECO:0000313" key="2">
    <source>
        <dbReference type="EMBL" id="TDC53562.1"/>
    </source>
</evidence>
<keyword evidence="2" id="KW-0378">Hydrolase</keyword>
<proteinExistence type="predicted"/>
<dbReference type="RefSeq" id="WP_131980017.1">
    <property type="nucleotide sequence ID" value="NZ_SMKL01000008.1"/>
</dbReference>
<feature type="domain" description="AB hydrolase-1" evidence="1">
    <location>
        <begin position="12"/>
        <end position="130"/>
    </location>
</feature>
<evidence type="ECO:0000259" key="1">
    <source>
        <dbReference type="Pfam" id="PF00561"/>
    </source>
</evidence>
<comment type="caution">
    <text evidence="2">The sequence shown here is derived from an EMBL/GenBank/DDBJ whole genome shotgun (WGS) entry which is preliminary data.</text>
</comment>
<keyword evidence="3" id="KW-1185">Reference proteome</keyword>
<gene>
    <name evidence="2" type="ORF">E1212_05145</name>
</gene>
<organism evidence="2 3">
    <name type="scientific">Jiangella ureilytica</name>
    <dbReference type="NCBI Taxonomy" id="2530374"/>
    <lineage>
        <taxon>Bacteria</taxon>
        <taxon>Bacillati</taxon>
        <taxon>Actinomycetota</taxon>
        <taxon>Actinomycetes</taxon>
        <taxon>Jiangellales</taxon>
        <taxon>Jiangellaceae</taxon>
        <taxon>Jiangella</taxon>
    </lineage>
</organism>
<dbReference type="Proteomes" id="UP000295621">
    <property type="component" value="Unassembled WGS sequence"/>
</dbReference>
<dbReference type="InterPro" id="IPR000073">
    <property type="entry name" value="AB_hydrolase_1"/>
</dbReference>
<dbReference type="OrthoDB" id="3519228at2"/>